<dbReference type="AlphaFoldDB" id="X0IIR4"/>
<reference evidence="1" key="1">
    <citation type="submission" date="2011-11" db="EMBL/GenBank/DDBJ databases">
        <title>The Genome Sequence of Fusarium oxysporum PHW808.</title>
        <authorList>
            <consortium name="The Broad Institute Genome Sequencing Platform"/>
            <person name="Ma L.-J."/>
            <person name="Gale L.R."/>
            <person name="Schwartz D.C."/>
            <person name="Zhou S."/>
            <person name="Corby-Kistler H."/>
            <person name="Young S.K."/>
            <person name="Zeng Q."/>
            <person name="Gargeya S."/>
            <person name="Fitzgerald M."/>
            <person name="Haas B."/>
            <person name="Abouelleil A."/>
            <person name="Alvarado L."/>
            <person name="Arachchi H.M."/>
            <person name="Berlin A."/>
            <person name="Brown A."/>
            <person name="Chapman S.B."/>
            <person name="Chen Z."/>
            <person name="Dunbar C."/>
            <person name="Freedman E."/>
            <person name="Gearin G."/>
            <person name="Goldberg J."/>
            <person name="Griggs A."/>
            <person name="Gujja S."/>
            <person name="Heiman D."/>
            <person name="Howarth C."/>
            <person name="Larson L."/>
            <person name="Lui A."/>
            <person name="MacDonald P.J.P."/>
            <person name="Montmayeur A."/>
            <person name="Murphy C."/>
            <person name="Neiman D."/>
            <person name="Pearson M."/>
            <person name="Priest M."/>
            <person name="Roberts A."/>
            <person name="Saif S."/>
            <person name="Shea T."/>
            <person name="Shenoy N."/>
            <person name="Sisk P."/>
            <person name="Stolte C."/>
            <person name="Sykes S."/>
            <person name="Wortman J."/>
            <person name="Nusbaum C."/>
            <person name="Birren B."/>
        </authorList>
    </citation>
    <scope>NUCLEOTIDE SEQUENCE [LARGE SCALE GENOMIC DNA]</scope>
    <source>
        <strain evidence="1">54008</strain>
    </source>
</reference>
<protein>
    <submittedName>
        <fullName evidence="1">Uncharacterized protein</fullName>
    </submittedName>
</protein>
<evidence type="ECO:0000313" key="1">
    <source>
        <dbReference type="EMBL" id="EXL84011.1"/>
    </source>
</evidence>
<accession>X0IIR4</accession>
<gene>
    <name evidence="1" type="ORF">FOPG_03571</name>
</gene>
<proteinExistence type="predicted"/>
<dbReference type="EMBL" id="JH658813">
    <property type="protein sequence ID" value="EXL84011.1"/>
    <property type="molecule type" value="Genomic_DNA"/>
</dbReference>
<organism evidence="1">
    <name type="scientific">Fusarium oxysporum f. sp. conglutinans race 2 54008</name>
    <dbReference type="NCBI Taxonomy" id="1089457"/>
    <lineage>
        <taxon>Eukaryota</taxon>
        <taxon>Fungi</taxon>
        <taxon>Dikarya</taxon>
        <taxon>Ascomycota</taxon>
        <taxon>Pezizomycotina</taxon>
        <taxon>Sordariomycetes</taxon>
        <taxon>Hypocreomycetidae</taxon>
        <taxon>Hypocreales</taxon>
        <taxon>Nectriaceae</taxon>
        <taxon>Fusarium</taxon>
        <taxon>Fusarium oxysporum species complex</taxon>
    </lineage>
</organism>
<reference evidence="1" key="2">
    <citation type="submission" date="2012-05" db="EMBL/GenBank/DDBJ databases">
        <title>The Genome Annotation of Fusarium oxysporum PHW808.</title>
        <authorList>
            <consortium name="The Broad Institute Genomics Platform"/>
            <person name="Ma L.-J."/>
            <person name="Corby-Kistler H."/>
            <person name="Broz K."/>
            <person name="Gale L.R."/>
            <person name="Jonkers W."/>
            <person name="O'Donnell K."/>
            <person name="Ploetz R."/>
            <person name="Steinberg C."/>
            <person name="Schwartz D.C."/>
            <person name="VanEtten H."/>
            <person name="Zhou S."/>
            <person name="Young S.K."/>
            <person name="Zeng Q."/>
            <person name="Gargeya S."/>
            <person name="Fitzgerald M."/>
            <person name="Abouelleil A."/>
            <person name="Alvarado L."/>
            <person name="Chapman S.B."/>
            <person name="Gainer-Dewar J."/>
            <person name="Goldberg J."/>
            <person name="Griggs A."/>
            <person name="Gujja S."/>
            <person name="Hansen M."/>
            <person name="Howarth C."/>
            <person name="Imamovic A."/>
            <person name="Ireland A."/>
            <person name="Larimer J."/>
            <person name="McCowan C."/>
            <person name="Murphy C."/>
            <person name="Pearson M."/>
            <person name="Poon T.W."/>
            <person name="Priest M."/>
            <person name="Roberts A."/>
            <person name="Saif S."/>
            <person name="Shea T."/>
            <person name="Sykes S."/>
            <person name="Wortman J."/>
            <person name="Nusbaum C."/>
            <person name="Birren B."/>
        </authorList>
    </citation>
    <scope>NUCLEOTIDE SEQUENCE</scope>
    <source>
        <strain evidence="1">54008</strain>
    </source>
</reference>
<name>X0IIR4_FUSOX</name>
<dbReference type="Proteomes" id="UP000030676">
    <property type="component" value="Unassembled WGS sequence"/>
</dbReference>
<dbReference type="HOGENOM" id="CLU_2704901_0_0_1"/>
<sequence>MVQRNGKPISDVRAKDAVSRAESITTRTFNQDTLELVTISKALRAALKSRQAAVGQSNAPKVLSGRLSFCLAS</sequence>